<dbReference type="GO" id="GO:0006412">
    <property type="term" value="P:translation"/>
    <property type="evidence" value="ECO:0007669"/>
    <property type="project" value="InterPro"/>
</dbReference>
<dbReference type="GO" id="GO:0003735">
    <property type="term" value="F:structural constituent of ribosome"/>
    <property type="evidence" value="ECO:0007669"/>
    <property type="project" value="InterPro"/>
</dbReference>
<dbReference type="NCBIfam" id="TIGR00030">
    <property type="entry name" value="S21p"/>
    <property type="match status" value="1"/>
</dbReference>
<name>A0A9W6C1Q0_9CHLO</name>
<dbReference type="Pfam" id="PF01165">
    <property type="entry name" value="Ribosomal_S21"/>
    <property type="match status" value="1"/>
</dbReference>
<dbReference type="AlphaFoldDB" id="A0A9W6C1Q0"/>
<evidence type="ECO:0000256" key="3">
    <source>
        <dbReference type="ARBA" id="ARBA00023274"/>
    </source>
</evidence>
<dbReference type="InterPro" id="IPR001911">
    <property type="entry name" value="Ribosomal_bS21"/>
</dbReference>
<evidence type="ECO:0000313" key="5">
    <source>
        <dbReference type="Proteomes" id="UP001165080"/>
    </source>
</evidence>
<evidence type="ECO:0000256" key="2">
    <source>
        <dbReference type="ARBA" id="ARBA00022980"/>
    </source>
</evidence>
<reference evidence="4 5" key="1">
    <citation type="journal article" date="2023" name="Commun. Biol.">
        <title>Reorganization of the ancestral sex-determining regions during the evolution of trioecy in Pleodorina starrii.</title>
        <authorList>
            <person name="Takahashi K."/>
            <person name="Suzuki S."/>
            <person name="Kawai-Toyooka H."/>
            <person name="Yamamoto K."/>
            <person name="Hamaji T."/>
            <person name="Ootsuki R."/>
            <person name="Yamaguchi H."/>
            <person name="Kawachi M."/>
            <person name="Higashiyama T."/>
            <person name="Nozaki H."/>
        </authorList>
    </citation>
    <scope>NUCLEOTIDE SEQUENCE [LARGE SCALE GENOMIC DNA]</scope>
    <source>
        <strain evidence="4 5">NIES-4479</strain>
    </source>
</reference>
<dbReference type="GO" id="GO:1990904">
    <property type="term" value="C:ribonucleoprotein complex"/>
    <property type="evidence" value="ECO:0007669"/>
    <property type="project" value="UniProtKB-KW"/>
</dbReference>
<keyword evidence="3" id="KW-0687">Ribonucleoprotein</keyword>
<comment type="similarity">
    <text evidence="1">Belongs to the bacterial ribosomal protein bS21 family.</text>
</comment>
<proteinExistence type="inferred from homology"/>
<keyword evidence="2" id="KW-0689">Ribosomal protein</keyword>
<dbReference type="EMBL" id="BRXU01000062">
    <property type="protein sequence ID" value="GLC62273.1"/>
    <property type="molecule type" value="Genomic_DNA"/>
</dbReference>
<gene>
    <name evidence="4" type="primary">PLESTB003256</name>
    <name evidence="4" type="ORF">PLESTB_001864800</name>
</gene>
<evidence type="ECO:0000313" key="4">
    <source>
        <dbReference type="EMBL" id="GLC62273.1"/>
    </source>
</evidence>
<protein>
    <recommendedName>
        <fullName evidence="6">Mitochondrial ribosomal protein S21</fullName>
    </recommendedName>
</protein>
<comment type="caution">
    <text evidence="4">The sequence shown here is derived from an EMBL/GenBank/DDBJ whole genome shotgun (WGS) entry which is preliminary data.</text>
</comment>
<accession>A0A9W6C1Q0</accession>
<dbReference type="GO" id="GO:0005840">
    <property type="term" value="C:ribosome"/>
    <property type="evidence" value="ECO:0007669"/>
    <property type="project" value="UniProtKB-KW"/>
</dbReference>
<dbReference type="Proteomes" id="UP001165080">
    <property type="component" value="Unassembled WGS sequence"/>
</dbReference>
<evidence type="ECO:0008006" key="6">
    <source>
        <dbReference type="Google" id="ProtNLM"/>
    </source>
</evidence>
<sequence length="114" mass="13252">MAMACRIAARGDWCALSTAASEVLGFRGSTALWHDGQRFMAIQVDVKDNNVHQALSELNRKRDEEGLAEEMRKRQYYLNGSDMRYEKYKRSYKHAVGRIVTEQIKWVMRLRPGK</sequence>
<evidence type="ECO:0000256" key="1">
    <source>
        <dbReference type="ARBA" id="ARBA00006640"/>
    </source>
</evidence>
<organism evidence="4 5">
    <name type="scientific">Pleodorina starrii</name>
    <dbReference type="NCBI Taxonomy" id="330485"/>
    <lineage>
        <taxon>Eukaryota</taxon>
        <taxon>Viridiplantae</taxon>
        <taxon>Chlorophyta</taxon>
        <taxon>core chlorophytes</taxon>
        <taxon>Chlorophyceae</taxon>
        <taxon>CS clade</taxon>
        <taxon>Chlamydomonadales</taxon>
        <taxon>Volvocaceae</taxon>
        <taxon>Pleodorina</taxon>
    </lineage>
</organism>
<keyword evidence="5" id="KW-1185">Reference proteome</keyword>